<dbReference type="HAMAP" id="MF_00942">
    <property type="entry name" value="Nth"/>
    <property type="match status" value="1"/>
</dbReference>
<keyword evidence="9 13" id="KW-0234">DNA repair</keyword>
<keyword evidence="15" id="KW-0255">Endonuclease</keyword>
<dbReference type="EMBL" id="CP009506">
    <property type="protein sequence ID" value="AKB30075.1"/>
    <property type="molecule type" value="Genomic_DNA"/>
</dbReference>
<dbReference type="GO" id="GO:0141016">
    <property type="term" value="F:G/T mismatch-specific thymine-DNA glycosylase activity"/>
    <property type="evidence" value="ECO:0007669"/>
    <property type="project" value="UniProtKB-EC"/>
</dbReference>
<dbReference type="HOGENOM" id="CLU_012862_3_3_2"/>
<feature type="domain" description="HhH-GPD" evidence="14">
    <location>
        <begin position="114"/>
        <end position="262"/>
    </location>
</feature>
<dbReference type="PROSITE" id="PS00764">
    <property type="entry name" value="ENDONUCLEASE_III_1"/>
    <property type="match status" value="1"/>
</dbReference>
<evidence type="ECO:0000259" key="14">
    <source>
        <dbReference type="SMART" id="SM00478"/>
    </source>
</evidence>
<evidence type="ECO:0000256" key="10">
    <source>
        <dbReference type="ARBA" id="ARBA00023239"/>
    </source>
</evidence>
<evidence type="ECO:0000313" key="16">
    <source>
        <dbReference type="Proteomes" id="UP000033111"/>
    </source>
</evidence>
<dbReference type="Gene3D" id="1.10.340.30">
    <property type="entry name" value="Hypothetical protein, domain 2"/>
    <property type="match status" value="1"/>
</dbReference>
<keyword evidence="7 13" id="KW-0411">Iron-sulfur</keyword>
<dbReference type="Pfam" id="PF10576">
    <property type="entry name" value="EndIII_4Fe-2S"/>
    <property type="match status" value="1"/>
</dbReference>
<evidence type="ECO:0000256" key="5">
    <source>
        <dbReference type="ARBA" id="ARBA00022801"/>
    </source>
</evidence>
<evidence type="ECO:0000313" key="15">
    <source>
        <dbReference type="EMBL" id="AKB30075.1"/>
    </source>
</evidence>
<dbReference type="GO" id="GO:0006285">
    <property type="term" value="P:base-excision repair, AP site formation"/>
    <property type="evidence" value="ECO:0007669"/>
    <property type="project" value="TreeGrafter"/>
</dbReference>
<protein>
    <recommendedName>
        <fullName evidence="13">Endonuclease III</fullName>
        <ecNumber evidence="13">4.2.99.18</ecNumber>
    </recommendedName>
    <alternativeName>
        <fullName evidence="13">DNA-(apurinic or apyrimidinic site) lyase</fullName>
    </alternativeName>
</protein>
<dbReference type="Gene3D" id="1.10.1670.10">
    <property type="entry name" value="Helix-hairpin-Helix base-excision DNA repair enzymes (C-terminal)"/>
    <property type="match status" value="1"/>
</dbReference>
<dbReference type="Pfam" id="PF00633">
    <property type="entry name" value="HHH"/>
    <property type="match status" value="1"/>
</dbReference>
<keyword evidence="6 13" id="KW-0408">Iron</keyword>
<feature type="binding site" evidence="13">
    <location>
        <position position="271"/>
    </location>
    <ligand>
        <name>[4Fe-4S] cluster</name>
        <dbReference type="ChEBI" id="CHEBI:49883"/>
    </ligand>
</feature>
<dbReference type="SMART" id="SM00525">
    <property type="entry name" value="FES"/>
    <property type="match status" value="1"/>
</dbReference>
<keyword evidence="8 13" id="KW-0238">DNA-binding</keyword>
<evidence type="ECO:0000256" key="13">
    <source>
        <dbReference type="HAMAP-Rule" id="MF_00942"/>
    </source>
</evidence>
<dbReference type="GO" id="GO:0051539">
    <property type="term" value="F:4 iron, 4 sulfur cluster binding"/>
    <property type="evidence" value="ECO:0007669"/>
    <property type="project" value="UniProtKB-UniRule"/>
</dbReference>
<dbReference type="CDD" id="cd00056">
    <property type="entry name" value="ENDO3c"/>
    <property type="match status" value="1"/>
</dbReference>
<dbReference type="NCBIfam" id="TIGR01083">
    <property type="entry name" value="nth"/>
    <property type="match status" value="1"/>
</dbReference>
<evidence type="ECO:0000256" key="9">
    <source>
        <dbReference type="ARBA" id="ARBA00023204"/>
    </source>
</evidence>
<dbReference type="InterPro" id="IPR005759">
    <property type="entry name" value="Nth"/>
</dbReference>
<dbReference type="InterPro" id="IPR000445">
    <property type="entry name" value="HhH_motif"/>
</dbReference>
<dbReference type="PANTHER" id="PTHR10359">
    <property type="entry name" value="A/G-SPECIFIC ADENINE GLYCOSYLASE/ENDONUCLEASE III"/>
    <property type="match status" value="1"/>
</dbReference>
<proteinExistence type="inferred from homology"/>
<dbReference type="InterPro" id="IPR004035">
    <property type="entry name" value="Endouclease-III_FeS-bd_BS"/>
</dbReference>
<dbReference type="GO" id="GO:0003677">
    <property type="term" value="F:DNA binding"/>
    <property type="evidence" value="ECO:0007669"/>
    <property type="project" value="UniProtKB-UniRule"/>
</dbReference>
<dbReference type="SUPFAM" id="SSF48150">
    <property type="entry name" value="DNA-glycosylase"/>
    <property type="match status" value="1"/>
</dbReference>
<feature type="binding site" evidence="13">
    <location>
        <position position="274"/>
    </location>
    <ligand>
        <name>[4Fe-4S] cluster</name>
        <dbReference type="ChEBI" id="CHEBI:49883"/>
    </ligand>
</feature>
<keyword evidence="15" id="KW-0540">Nuclease</keyword>
<comment type="function">
    <text evidence="13">DNA repair enzyme that has both DNA N-glycosylase activity and AP-lyase activity. The DNA N-glycosylase activity releases various damaged pyrimidines from DNA by cleaving the N-glycosidic bond, leaving an AP (apurinic/apyrimidinic) site. The AP-lyase activity cleaves the phosphodiester bond 3' to the AP site by a beta-elimination, leaving a 3'-terminal unsaturated sugar and a product with a terminal 5'-phosphate.</text>
</comment>
<dbReference type="Proteomes" id="UP000033111">
    <property type="component" value="Chromosome"/>
</dbReference>
<dbReference type="FunFam" id="1.10.340.30:FF:000001">
    <property type="entry name" value="Endonuclease III"/>
    <property type="match status" value="1"/>
</dbReference>
<keyword evidence="5 13" id="KW-0378">Hydrolase</keyword>
<keyword evidence="3 13" id="KW-0479">Metal-binding</keyword>
<dbReference type="AlphaFoldDB" id="A0A0E3P807"/>
<dbReference type="InterPro" id="IPR004036">
    <property type="entry name" value="Endonuclease-III-like_CS2"/>
</dbReference>
<organism evidence="15 16">
    <name type="scientific">Methanosarcina siciliae T4/M</name>
    <dbReference type="NCBI Taxonomy" id="1434120"/>
    <lineage>
        <taxon>Archaea</taxon>
        <taxon>Methanobacteriati</taxon>
        <taxon>Methanobacteriota</taxon>
        <taxon>Stenosarchaea group</taxon>
        <taxon>Methanomicrobia</taxon>
        <taxon>Methanosarcinales</taxon>
        <taxon>Methanosarcinaceae</taxon>
        <taxon>Methanosarcina</taxon>
    </lineage>
</organism>
<dbReference type="GO" id="GO:0046872">
    <property type="term" value="F:metal ion binding"/>
    <property type="evidence" value="ECO:0007669"/>
    <property type="project" value="UniProtKB-KW"/>
</dbReference>
<reference evidence="15 16" key="1">
    <citation type="submission" date="2014-07" db="EMBL/GenBank/DDBJ databases">
        <title>Methanogenic archaea and the global carbon cycle.</title>
        <authorList>
            <person name="Henriksen J.R."/>
            <person name="Luke J."/>
            <person name="Reinhart S."/>
            <person name="Benedict M.N."/>
            <person name="Youngblut N.D."/>
            <person name="Metcalf M.E."/>
            <person name="Whitaker R.J."/>
            <person name="Metcalf W.W."/>
        </authorList>
    </citation>
    <scope>NUCLEOTIDE SEQUENCE [LARGE SCALE GENOMIC DNA]</scope>
    <source>
        <strain evidence="15 16">T4/M</strain>
    </source>
</reference>
<dbReference type="PATRIC" id="fig|1434120.4.peg.4347"/>
<comment type="cofactor">
    <cofactor evidence="13">
        <name>[4Fe-4S] cluster</name>
        <dbReference type="ChEBI" id="CHEBI:49883"/>
    </cofactor>
    <text evidence="13">Binds 1 [4Fe-4S] cluster.</text>
</comment>
<evidence type="ECO:0000256" key="3">
    <source>
        <dbReference type="ARBA" id="ARBA00022723"/>
    </source>
</evidence>
<evidence type="ECO:0000256" key="4">
    <source>
        <dbReference type="ARBA" id="ARBA00022763"/>
    </source>
</evidence>
<dbReference type="InterPro" id="IPR003265">
    <property type="entry name" value="HhH-GPD_domain"/>
</dbReference>
<accession>A0A0E3P807</accession>
<dbReference type="Pfam" id="PF00730">
    <property type="entry name" value="HhH-GPD"/>
    <property type="match status" value="1"/>
</dbReference>
<evidence type="ECO:0000256" key="6">
    <source>
        <dbReference type="ARBA" id="ARBA00023004"/>
    </source>
</evidence>
<evidence type="ECO:0000256" key="8">
    <source>
        <dbReference type="ARBA" id="ARBA00023125"/>
    </source>
</evidence>
<keyword evidence="2 13" id="KW-0004">4Fe-4S</keyword>
<dbReference type="GO" id="GO:0140078">
    <property type="term" value="F:class I DNA-(apurinic or apyrimidinic site) endonuclease activity"/>
    <property type="evidence" value="ECO:0007669"/>
    <property type="project" value="UniProtKB-EC"/>
</dbReference>
<keyword evidence="16" id="KW-1185">Reference proteome</keyword>
<keyword evidence="4 13" id="KW-0227">DNA damage</keyword>
<evidence type="ECO:0000256" key="2">
    <source>
        <dbReference type="ARBA" id="ARBA00022485"/>
    </source>
</evidence>
<dbReference type="KEGG" id="msw:MSSIT_3356"/>
<comment type="catalytic activity">
    <reaction evidence="12">
        <text>Hydrolyzes mismatched double-stranded DNA and polynucleotides, releasing free thymine.</text>
        <dbReference type="EC" id="3.2.2.29"/>
    </reaction>
</comment>
<dbReference type="PANTHER" id="PTHR10359:SF18">
    <property type="entry name" value="ENDONUCLEASE III"/>
    <property type="match status" value="1"/>
</dbReference>
<dbReference type="InterPro" id="IPR011257">
    <property type="entry name" value="DNA_glycosylase"/>
</dbReference>
<evidence type="ECO:0000256" key="1">
    <source>
        <dbReference type="ARBA" id="ARBA00008343"/>
    </source>
</evidence>
<evidence type="ECO:0000256" key="7">
    <source>
        <dbReference type="ARBA" id="ARBA00023014"/>
    </source>
</evidence>
<name>A0A0E3P807_9EURY</name>
<dbReference type="SMART" id="SM00478">
    <property type="entry name" value="ENDO3c"/>
    <property type="match status" value="1"/>
</dbReference>
<keyword evidence="10 13" id="KW-0456">Lyase</keyword>
<comment type="similarity">
    <text evidence="1 13">Belongs to the Nth/MutY family.</text>
</comment>
<evidence type="ECO:0000256" key="12">
    <source>
        <dbReference type="ARBA" id="ARBA00052915"/>
    </source>
</evidence>
<feature type="binding site" evidence="13">
    <location>
        <position position="264"/>
    </location>
    <ligand>
        <name>[4Fe-4S] cluster</name>
        <dbReference type="ChEBI" id="CHEBI:49883"/>
    </ligand>
</feature>
<dbReference type="EC" id="4.2.99.18" evidence="13"/>
<dbReference type="PROSITE" id="PS01155">
    <property type="entry name" value="ENDONUCLEASE_III_2"/>
    <property type="match status" value="1"/>
</dbReference>
<comment type="catalytic activity">
    <reaction evidence="13">
        <text>2'-deoxyribonucleotide-(2'-deoxyribose 5'-phosphate)-2'-deoxyribonucleotide-DNA = a 3'-end 2'-deoxyribonucleotide-(2,3-dehydro-2,3-deoxyribose 5'-phosphate)-DNA + a 5'-end 5'-phospho-2'-deoxyribonucleoside-DNA + H(+)</text>
        <dbReference type="Rhea" id="RHEA:66592"/>
        <dbReference type="Rhea" id="RHEA-COMP:13180"/>
        <dbReference type="Rhea" id="RHEA-COMP:16897"/>
        <dbReference type="Rhea" id="RHEA-COMP:17067"/>
        <dbReference type="ChEBI" id="CHEBI:15378"/>
        <dbReference type="ChEBI" id="CHEBI:136412"/>
        <dbReference type="ChEBI" id="CHEBI:157695"/>
        <dbReference type="ChEBI" id="CHEBI:167181"/>
        <dbReference type="EC" id="4.2.99.18"/>
    </reaction>
</comment>
<gene>
    <name evidence="13" type="primary">nth</name>
    <name evidence="15" type="ORF">MSSIT_3356</name>
</gene>
<feature type="binding site" evidence="13">
    <location>
        <position position="280"/>
    </location>
    <ligand>
        <name>[4Fe-4S] cluster</name>
        <dbReference type="ChEBI" id="CHEBI:49883"/>
    </ligand>
</feature>
<keyword evidence="11 13" id="KW-0326">Glycosidase</keyword>
<dbReference type="FunFam" id="1.10.1670.10:FF:000001">
    <property type="entry name" value="Endonuclease III"/>
    <property type="match status" value="1"/>
</dbReference>
<dbReference type="InterPro" id="IPR003651">
    <property type="entry name" value="Endonuclease3_FeS-loop_motif"/>
</dbReference>
<dbReference type="InterPro" id="IPR023170">
    <property type="entry name" value="HhH_base_excis_C"/>
</dbReference>
<sequence length="289" mass="32387">MCGNRSSEIYLDLFTFTRSPSSLSGKSKIKRDPDAFKKPVFTAEAGKQIRTGVFSMTENKSKKSAPSEPLQEYDIPDNRHNFDRVWALLKAEYPNAKPSLNYSNPLELLVATVLSAQSTDVQINRVTENLFKKYRTAEDYAGADLRELEIDIYSTGFYKNKAKNIKAAAQIIVERFGGEVPKTMEELVALPGVGRKTANIVLARAFGVIEGIAVDTHVKRVSRRLGFTMHSDPEKIEKDLIALARKEDLDSISMTLIYHGRKVCQARKPRCHICVVKKLCPSSIIFIGE</sequence>
<evidence type="ECO:0000256" key="11">
    <source>
        <dbReference type="ARBA" id="ARBA00023295"/>
    </source>
</evidence>